<feature type="compositionally biased region" description="Low complexity" evidence="1">
    <location>
        <begin position="199"/>
        <end position="218"/>
    </location>
</feature>
<reference evidence="6" key="1">
    <citation type="submission" date="2024-07" db="EMBL/GenBank/DDBJ databases">
        <title>Two chromosome-level genome assemblies of Korean endemic species Abeliophyllum distichum and Forsythia ovata (Oleaceae).</title>
        <authorList>
            <person name="Jang H."/>
        </authorList>
    </citation>
    <scope>NUCLEOTIDE SEQUENCE [LARGE SCALE GENOMIC DNA]</scope>
</reference>
<dbReference type="PANTHER" id="PTHR33021">
    <property type="entry name" value="BLUE COPPER PROTEIN"/>
    <property type="match status" value="1"/>
</dbReference>
<evidence type="ECO:0000256" key="1">
    <source>
        <dbReference type="SAM" id="MobiDB-lite"/>
    </source>
</evidence>
<evidence type="ECO:0000313" key="5">
    <source>
        <dbReference type="EMBL" id="KAL2524623.1"/>
    </source>
</evidence>
<keyword evidence="2" id="KW-0812">Transmembrane</keyword>
<feature type="compositionally biased region" description="Low complexity" evidence="1">
    <location>
        <begin position="179"/>
        <end position="188"/>
    </location>
</feature>
<dbReference type="EMBL" id="JBFOLK010000003">
    <property type="protein sequence ID" value="KAL2524623.1"/>
    <property type="molecule type" value="Genomic_DNA"/>
</dbReference>
<feature type="chain" id="PRO_5044750220" evidence="3">
    <location>
        <begin position="21"/>
        <end position="250"/>
    </location>
</feature>
<dbReference type="Pfam" id="PF02298">
    <property type="entry name" value="Cu_bind_like"/>
    <property type="match status" value="1"/>
</dbReference>
<dbReference type="Proteomes" id="UP001604336">
    <property type="component" value="Unassembled WGS sequence"/>
</dbReference>
<feature type="compositionally biased region" description="Pro residues" evidence="1">
    <location>
        <begin position="168"/>
        <end position="178"/>
    </location>
</feature>
<dbReference type="CDD" id="cd04216">
    <property type="entry name" value="Phytocyanin"/>
    <property type="match status" value="1"/>
</dbReference>
<protein>
    <submittedName>
        <fullName evidence="5">Uclacyanin 1</fullName>
    </submittedName>
</protein>
<name>A0ABD1UHU8_9LAMI</name>
<dbReference type="InterPro" id="IPR008972">
    <property type="entry name" value="Cupredoxin"/>
</dbReference>
<dbReference type="SUPFAM" id="SSF49503">
    <property type="entry name" value="Cupredoxins"/>
    <property type="match status" value="1"/>
</dbReference>
<keyword evidence="2" id="KW-1133">Transmembrane helix</keyword>
<evidence type="ECO:0000256" key="3">
    <source>
        <dbReference type="SAM" id="SignalP"/>
    </source>
</evidence>
<dbReference type="Gene3D" id="2.60.40.420">
    <property type="entry name" value="Cupredoxins - blue copper proteins"/>
    <property type="match status" value="1"/>
</dbReference>
<dbReference type="PROSITE" id="PS51485">
    <property type="entry name" value="PHYTOCYANIN"/>
    <property type="match status" value="1"/>
</dbReference>
<comment type="caution">
    <text evidence="5">The sequence shown here is derived from an EMBL/GenBank/DDBJ whole genome shotgun (WGS) entry which is preliminary data.</text>
</comment>
<dbReference type="PANTHER" id="PTHR33021:SF492">
    <property type="entry name" value="UCLACYANIN 1"/>
    <property type="match status" value="1"/>
</dbReference>
<feature type="region of interest" description="Disordered" evidence="1">
    <location>
        <begin position="141"/>
        <end position="227"/>
    </location>
</feature>
<evidence type="ECO:0000313" key="6">
    <source>
        <dbReference type="Proteomes" id="UP001604336"/>
    </source>
</evidence>
<organism evidence="5 6">
    <name type="scientific">Abeliophyllum distichum</name>
    <dbReference type="NCBI Taxonomy" id="126358"/>
    <lineage>
        <taxon>Eukaryota</taxon>
        <taxon>Viridiplantae</taxon>
        <taxon>Streptophyta</taxon>
        <taxon>Embryophyta</taxon>
        <taxon>Tracheophyta</taxon>
        <taxon>Spermatophyta</taxon>
        <taxon>Magnoliopsida</taxon>
        <taxon>eudicotyledons</taxon>
        <taxon>Gunneridae</taxon>
        <taxon>Pentapetalae</taxon>
        <taxon>asterids</taxon>
        <taxon>lamiids</taxon>
        <taxon>Lamiales</taxon>
        <taxon>Oleaceae</taxon>
        <taxon>Forsythieae</taxon>
        <taxon>Abeliophyllum</taxon>
    </lineage>
</organism>
<proteinExistence type="predicted"/>
<dbReference type="InterPro" id="IPR003245">
    <property type="entry name" value="Phytocyanin_dom"/>
</dbReference>
<keyword evidence="2" id="KW-0472">Membrane</keyword>
<dbReference type="InterPro" id="IPR039391">
    <property type="entry name" value="Phytocyanin-like"/>
</dbReference>
<feature type="transmembrane region" description="Helical" evidence="2">
    <location>
        <begin position="229"/>
        <end position="248"/>
    </location>
</feature>
<keyword evidence="6" id="KW-1185">Reference proteome</keyword>
<dbReference type="AlphaFoldDB" id="A0ABD1UHU8"/>
<gene>
    <name evidence="5" type="ORF">Adt_09677</name>
</gene>
<feature type="domain" description="Phytocyanin" evidence="4">
    <location>
        <begin position="21"/>
        <end position="138"/>
    </location>
</feature>
<sequence>MLKTLLSLAAMAMLIKLAMAANYTVGAPDGSWDQSSNLLKWASSKTFSVGDNLSKFLAFRLVPTSIASINNVFQYVINHDVLEVSKPDFDSCRANSPVNSYSGGSTVISLSSPGKRYFICGTAGHCNQGMKLEIDTIVASAPPPATPSAPLPVTPSAPPPATSSAPPTVSPVRPPVSSPPTKSSAPSPMHSHIPAPKMSPSSSPTSSPTSSLPPGVSLPAPPPSSATRVNVIAGFSLGLGFYIMMMLIHL</sequence>
<evidence type="ECO:0000259" key="4">
    <source>
        <dbReference type="PROSITE" id="PS51485"/>
    </source>
</evidence>
<accession>A0ABD1UHU8</accession>
<keyword evidence="3" id="KW-0732">Signal</keyword>
<evidence type="ECO:0000256" key="2">
    <source>
        <dbReference type="SAM" id="Phobius"/>
    </source>
</evidence>
<feature type="compositionally biased region" description="Pro residues" evidence="1">
    <location>
        <begin position="141"/>
        <end position="161"/>
    </location>
</feature>
<feature type="signal peptide" evidence="3">
    <location>
        <begin position="1"/>
        <end position="20"/>
    </location>
</feature>